<comment type="caution">
    <text evidence="2">The sequence shown here is derived from an EMBL/GenBank/DDBJ whole genome shotgun (WGS) entry which is preliminary data.</text>
</comment>
<dbReference type="AlphaFoldDB" id="A0A2P6NHC1"/>
<name>A0A2P6NHC1_9EUKA</name>
<keyword evidence="3" id="KW-1185">Reference proteome</keyword>
<reference evidence="2 3" key="1">
    <citation type="journal article" date="2018" name="Genome Biol. Evol.">
        <title>Multiple Roots of Fruiting Body Formation in Amoebozoa.</title>
        <authorList>
            <person name="Hillmann F."/>
            <person name="Forbes G."/>
            <person name="Novohradska S."/>
            <person name="Ferling I."/>
            <person name="Riege K."/>
            <person name="Groth M."/>
            <person name="Westermann M."/>
            <person name="Marz M."/>
            <person name="Spaller T."/>
            <person name="Winckler T."/>
            <person name="Schaap P."/>
            <person name="Glockner G."/>
        </authorList>
    </citation>
    <scope>NUCLEOTIDE SEQUENCE [LARGE SCALE GENOMIC DNA]</scope>
    <source>
        <strain evidence="2 3">Jena</strain>
    </source>
</reference>
<evidence type="ECO:0008006" key="4">
    <source>
        <dbReference type="Google" id="ProtNLM"/>
    </source>
</evidence>
<dbReference type="InParanoid" id="A0A2P6NHC1"/>
<sequence>MRSAQNSFGGMHISTSAKLDFILLFFASCILALTQEHKIGITNDTFFITQHPLTGSSFWSVEVKPDLYDNTPEQDIYIFCERTRHLDSAMENVIVAVTERDWVELPQDGRIERREEVYRAVTLAGSIIDFKPKWNPTLADVHHRTDPIETVFFIHILPTSHLQEEDISINVKDPVVLQSNETQSIALPVGVCGIPSGEMRRYHWQTDATVTVQNSVRDPSAQSFAPEGSGWSCSYADSLVTNITNVTFQESPHFSLSIGQRISLHHSPPSFTFDIHSNCSDTQYVSVVTSGYSVHLYGGGEANVVAVSKDKTLSGYAIAMSDRIDDDVMMVDQLDMMTVDVSSENFTSPSGQTIVIVRSHTITALNVIYPPTDCSLHQMNREGALVRLNGIHAITGPNLPLIVYFHRPSTVVWKILPTHGSDAPLYDESYLTNFILPPLSCVRYTSEDSSSTVRVDAILGDDDVFLPGGREGTDVRVCSLMKMMSAHIIIKNGTSRGAAPISRLEEGYVYTNRTLGYIRLKPYEAVQFSSSVSFDWLRFIGRELFVLPSSPVTIINNGTETERFFVYPPFEEPLVPFSYSQLQVYSGIFQVENEGVQVSMDSNDSTPLFIGGVMFFISCLLITL</sequence>
<evidence type="ECO:0000256" key="1">
    <source>
        <dbReference type="SAM" id="SignalP"/>
    </source>
</evidence>
<dbReference type="EMBL" id="MDYQ01000084">
    <property type="protein sequence ID" value="PRP83353.1"/>
    <property type="molecule type" value="Genomic_DNA"/>
</dbReference>
<accession>A0A2P6NHC1</accession>
<gene>
    <name evidence="2" type="ORF">PROFUN_09334</name>
</gene>
<feature type="chain" id="PRO_5015203605" description="IgGFc-binding protein N-terminal domain-containing protein" evidence="1">
    <location>
        <begin position="33"/>
        <end position="624"/>
    </location>
</feature>
<evidence type="ECO:0000313" key="3">
    <source>
        <dbReference type="Proteomes" id="UP000241769"/>
    </source>
</evidence>
<evidence type="ECO:0000313" key="2">
    <source>
        <dbReference type="EMBL" id="PRP83353.1"/>
    </source>
</evidence>
<protein>
    <recommendedName>
        <fullName evidence="4">IgGFc-binding protein N-terminal domain-containing protein</fullName>
    </recommendedName>
</protein>
<feature type="signal peptide" evidence="1">
    <location>
        <begin position="1"/>
        <end position="32"/>
    </location>
</feature>
<dbReference type="Proteomes" id="UP000241769">
    <property type="component" value="Unassembled WGS sequence"/>
</dbReference>
<organism evidence="2 3">
    <name type="scientific">Planoprotostelium fungivorum</name>
    <dbReference type="NCBI Taxonomy" id="1890364"/>
    <lineage>
        <taxon>Eukaryota</taxon>
        <taxon>Amoebozoa</taxon>
        <taxon>Evosea</taxon>
        <taxon>Variosea</taxon>
        <taxon>Cavosteliida</taxon>
        <taxon>Cavosteliaceae</taxon>
        <taxon>Planoprotostelium</taxon>
    </lineage>
</organism>
<keyword evidence="1" id="KW-0732">Signal</keyword>
<proteinExistence type="predicted"/>